<reference evidence="1 2" key="1">
    <citation type="submission" date="2014-04" db="EMBL/GenBank/DDBJ databases">
        <authorList>
            <consortium name="DOE Joint Genome Institute"/>
            <person name="Kuo A."/>
            <person name="Kohler A."/>
            <person name="Costa M.D."/>
            <person name="Nagy L.G."/>
            <person name="Floudas D."/>
            <person name="Copeland A."/>
            <person name="Barry K.W."/>
            <person name="Cichocki N."/>
            <person name="Veneault-Fourrey C."/>
            <person name="LaButti K."/>
            <person name="Lindquist E.A."/>
            <person name="Lipzen A."/>
            <person name="Lundell T."/>
            <person name="Morin E."/>
            <person name="Murat C."/>
            <person name="Sun H."/>
            <person name="Tunlid A."/>
            <person name="Henrissat B."/>
            <person name="Grigoriev I.V."/>
            <person name="Hibbett D.S."/>
            <person name="Martin F."/>
            <person name="Nordberg H.P."/>
            <person name="Cantor M.N."/>
            <person name="Hua S.X."/>
        </authorList>
    </citation>
    <scope>NUCLEOTIDE SEQUENCE [LARGE SCALE GENOMIC DNA]</scope>
    <source>
        <strain evidence="1 2">441</strain>
    </source>
</reference>
<reference evidence="2" key="2">
    <citation type="submission" date="2015-01" db="EMBL/GenBank/DDBJ databases">
        <title>Evolutionary Origins and Diversification of the Mycorrhizal Mutualists.</title>
        <authorList>
            <consortium name="DOE Joint Genome Institute"/>
            <consortium name="Mycorrhizal Genomics Consortium"/>
            <person name="Kohler A."/>
            <person name="Kuo A."/>
            <person name="Nagy L.G."/>
            <person name="Floudas D."/>
            <person name="Copeland A."/>
            <person name="Barry K.W."/>
            <person name="Cichocki N."/>
            <person name="Veneault-Fourrey C."/>
            <person name="LaButti K."/>
            <person name="Lindquist E.A."/>
            <person name="Lipzen A."/>
            <person name="Lundell T."/>
            <person name="Morin E."/>
            <person name="Murat C."/>
            <person name="Riley R."/>
            <person name="Ohm R."/>
            <person name="Sun H."/>
            <person name="Tunlid A."/>
            <person name="Henrissat B."/>
            <person name="Grigoriev I.V."/>
            <person name="Hibbett D.S."/>
            <person name="Martin F."/>
        </authorList>
    </citation>
    <scope>NUCLEOTIDE SEQUENCE [LARGE SCALE GENOMIC DNA]</scope>
    <source>
        <strain evidence="2">441</strain>
    </source>
</reference>
<accession>A0A0C9YUZ0</accession>
<dbReference type="AlphaFoldDB" id="A0A0C9YUZ0"/>
<dbReference type="OrthoDB" id="2688210at2759"/>
<keyword evidence="2" id="KW-1185">Reference proteome</keyword>
<dbReference type="Proteomes" id="UP000054018">
    <property type="component" value="Unassembled WGS sequence"/>
</dbReference>
<feature type="non-terminal residue" evidence="1">
    <location>
        <position position="261"/>
    </location>
</feature>
<evidence type="ECO:0000313" key="2">
    <source>
        <dbReference type="Proteomes" id="UP000054018"/>
    </source>
</evidence>
<dbReference type="HOGENOM" id="CLU_052398_0_2_1"/>
<sequence>PDFSSDDFVEACLQLTNDTVDDEQASRILGTLWDIQNAKDTQRWNARKEEEAQTARYLAEQVAEALAQQQRHLHDEEESSLAEECKKNKAKYAPVPDVEVPSGLVNIPALYATCKLKKGEYCELYFFTNVGLAEAESSNASINDEALTLLKSDNGQHIWIPASHSRDKSAIIKDEDLTWEQFGEAGLCLISAMREHDWQRDRIDMHIKFWTGLEEHPWRRSSRNHLNRALLLYQSQQRQKWHRAIGTAEGFSLAKLNEGVL</sequence>
<dbReference type="STRING" id="765257.A0A0C9YUZ0"/>
<organism evidence="1 2">
    <name type="scientific">Pisolithus microcarpus 441</name>
    <dbReference type="NCBI Taxonomy" id="765257"/>
    <lineage>
        <taxon>Eukaryota</taxon>
        <taxon>Fungi</taxon>
        <taxon>Dikarya</taxon>
        <taxon>Basidiomycota</taxon>
        <taxon>Agaricomycotina</taxon>
        <taxon>Agaricomycetes</taxon>
        <taxon>Agaricomycetidae</taxon>
        <taxon>Boletales</taxon>
        <taxon>Sclerodermatineae</taxon>
        <taxon>Pisolithaceae</taxon>
        <taxon>Pisolithus</taxon>
    </lineage>
</organism>
<proteinExistence type="predicted"/>
<protein>
    <submittedName>
        <fullName evidence="1">Uncharacterized protein</fullName>
    </submittedName>
</protein>
<dbReference type="EMBL" id="KN834167">
    <property type="protein sequence ID" value="KIK11723.1"/>
    <property type="molecule type" value="Genomic_DNA"/>
</dbReference>
<name>A0A0C9YUZ0_9AGAM</name>
<evidence type="ECO:0000313" key="1">
    <source>
        <dbReference type="EMBL" id="KIK11723.1"/>
    </source>
</evidence>
<gene>
    <name evidence="1" type="ORF">PISMIDRAFT_82095</name>
</gene>
<feature type="non-terminal residue" evidence="1">
    <location>
        <position position="1"/>
    </location>
</feature>